<sequence>MALFSPFLLFFLSFLFRLVFLGLWLVGVDFGLLIGSADMIRFTAVEIMYIEYLFCDILNNKASIQSHAKKREVEKEVKIEEE</sequence>
<keyword evidence="3" id="KW-1185">Reference proteome</keyword>
<accession>A0A3N4JHF4</accession>
<keyword evidence="1" id="KW-1133">Transmembrane helix</keyword>
<feature type="transmembrane region" description="Helical" evidence="1">
    <location>
        <begin position="6"/>
        <end position="34"/>
    </location>
</feature>
<proteinExistence type="predicted"/>
<dbReference type="AlphaFoldDB" id="A0A3N4JHF4"/>
<dbReference type="Proteomes" id="UP000276215">
    <property type="component" value="Unassembled WGS sequence"/>
</dbReference>
<reference evidence="2 3" key="1">
    <citation type="journal article" date="2018" name="Nat. Ecol. Evol.">
        <title>Pezizomycetes genomes reveal the molecular basis of ectomycorrhizal truffle lifestyle.</title>
        <authorList>
            <person name="Murat C."/>
            <person name="Payen T."/>
            <person name="Noel B."/>
            <person name="Kuo A."/>
            <person name="Morin E."/>
            <person name="Chen J."/>
            <person name="Kohler A."/>
            <person name="Krizsan K."/>
            <person name="Balestrini R."/>
            <person name="Da Silva C."/>
            <person name="Montanini B."/>
            <person name="Hainaut M."/>
            <person name="Levati E."/>
            <person name="Barry K.W."/>
            <person name="Belfiori B."/>
            <person name="Cichocki N."/>
            <person name="Clum A."/>
            <person name="Dockter R.B."/>
            <person name="Fauchery L."/>
            <person name="Guy J."/>
            <person name="Iotti M."/>
            <person name="Le Tacon F."/>
            <person name="Lindquist E.A."/>
            <person name="Lipzen A."/>
            <person name="Malagnac F."/>
            <person name="Mello A."/>
            <person name="Molinier V."/>
            <person name="Miyauchi S."/>
            <person name="Poulain J."/>
            <person name="Riccioni C."/>
            <person name="Rubini A."/>
            <person name="Sitrit Y."/>
            <person name="Splivallo R."/>
            <person name="Traeger S."/>
            <person name="Wang M."/>
            <person name="Zifcakova L."/>
            <person name="Wipf D."/>
            <person name="Zambonelli A."/>
            <person name="Paolocci F."/>
            <person name="Nowrousian M."/>
            <person name="Ottonello S."/>
            <person name="Baldrian P."/>
            <person name="Spatafora J.W."/>
            <person name="Henrissat B."/>
            <person name="Nagy L.G."/>
            <person name="Aury J.M."/>
            <person name="Wincker P."/>
            <person name="Grigoriev I.V."/>
            <person name="Bonfante P."/>
            <person name="Martin F.M."/>
        </authorList>
    </citation>
    <scope>NUCLEOTIDE SEQUENCE [LARGE SCALE GENOMIC DNA]</scope>
    <source>
        <strain evidence="2 3">120613-1</strain>
    </source>
</reference>
<gene>
    <name evidence="2" type="ORF">L873DRAFT_1104781</name>
</gene>
<keyword evidence="1" id="KW-0812">Transmembrane</keyword>
<evidence type="ECO:0000313" key="3">
    <source>
        <dbReference type="Proteomes" id="UP000276215"/>
    </source>
</evidence>
<keyword evidence="1" id="KW-0472">Membrane</keyword>
<protein>
    <submittedName>
        <fullName evidence="2">Uncharacterized protein</fullName>
    </submittedName>
</protein>
<organism evidence="2 3">
    <name type="scientific">Choiromyces venosus 120613-1</name>
    <dbReference type="NCBI Taxonomy" id="1336337"/>
    <lineage>
        <taxon>Eukaryota</taxon>
        <taxon>Fungi</taxon>
        <taxon>Dikarya</taxon>
        <taxon>Ascomycota</taxon>
        <taxon>Pezizomycotina</taxon>
        <taxon>Pezizomycetes</taxon>
        <taxon>Pezizales</taxon>
        <taxon>Tuberaceae</taxon>
        <taxon>Choiromyces</taxon>
    </lineage>
</organism>
<name>A0A3N4JHF4_9PEZI</name>
<dbReference type="EMBL" id="ML120402">
    <property type="protein sequence ID" value="RPA97702.1"/>
    <property type="molecule type" value="Genomic_DNA"/>
</dbReference>
<evidence type="ECO:0000313" key="2">
    <source>
        <dbReference type="EMBL" id="RPA97702.1"/>
    </source>
</evidence>
<evidence type="ECO:0000256" key="1">
    <source>
        <dbReference type="SAM" id="Phobius"/>
    </source>
</evidence>